<sequence>MSLRPTAIGYLRRDVSGISQVWDETLIRSLAKRLGYDLAKTIAFGPETDDPIGRLVGSVHKVAAAAVIAPGPAHFEGEIPAALIRACDVVTVAPETTYTRLAEPDDDCA</sequence>
<comment type="caution">
    <text evidence="1">The sequence shown here is derived from an EMBL/GenBank/DDBJ whole genome shotgun (WGS) entry which is preliminary data.</text>
</comment>
<organism evidence="1 2">
    <name type="scientific">Nocardia panacis</name>
    <dbReference type="NCBI Taxonomy" id="2340916"/>
    <lineage>
        <taxon>Bacteria</taxon>
        <taxon>Bacillati</taxon>
        <taxon>Actinomycetota</taxon>
        <taxon>Actinomycetes</taxon>
        <taxon>Mycobacteriales</taxon>
        <taxon>Nocardiaceae</taxon>
        <taxon>Nocardia</taxon>
    </lineage>
</organism>
<dbReference type="AlphaFoldDB" id="A0A3A4K1U7"/>
<dbReference type="Proteomes" id="UP000266677">
    <property type="component" value="Unassembled WGS sequence"/>
</dbReference>
<dbReference type="EMBL" id="QZFU01000013">
    <property type="protein sequence ID" value="RJO78408.1"/>
    <property type="molecule type" value="Genomic_DNA"/>
</dbReference>
<keyword evidence="2" id="KW-1185">Reference proteome</keyword>
<evidence type="ECO:0000313" key="1">
    <source>
        <dbReference type="EMBL" id="RJO78408.1"/>
    </source>
</evidence>
<gene>
    <name evidence="1" type="ORF">D5S18_05805</name>
</gene>
<evidence type="ECO:0000313" key="2">
    <source>
        <dbReference type="Proteomes" id="UP000266677"/>
    </source>
</evidence>
<dbReference type="OrthoDB" id="4559413at2"/>
<reference evidence="1 2" key="1">
    <citation type="submission" date="2018-09" db="EMBL/GenBank/DDBJ databases">
        <title>YIM PH21274 draft genome.</title>
        <authorList>
            <person name="Miao C."/>
        </authorList>
    </citation>
    <scope>NUCLEOTIDE SEQUENCE [LARGE SCALE GENOMIC DNA]</scope>
    <source>
        <strain evidence="1 2">YIM PH 21724</strain>
    </source>
</reference>
<dbReference type="RefSeq" id="WP_120038759.1">
    <property type="nucleotide sequence ID" value="NZ_QZFU01000013.1"/>
</dbReference>
<name>A0A3A4K1U7_9NOCA</name>
<proteinExistence type="predicted"/>
<accession>A0A3A4K1U7</accession>
<protein>
    <submittedName>
        <fullName evidence="1">Uncharacterized protein</fullName>
    </submittedName>
</protein>